<feature type="transmembrane region" description="Helical" evidence="1">
    <location>
        <begin position="31"/>
        <end position="49"/>
    </location>
</feature>
<keyword evidence="1" id="KW-0812">Transmembrane</keyword>
<keyword evidence="1" id="KW-0472">Membrane</keyword>
<comment type="caution">
    <text evidence="2">The sequence shown here is derived from an EMBL/GenBank/DDBJ whole genome shotgun (WGS) entry which is preliminary data.</text>
</comment>
<dbReference type="EMBL" id="BPLQ01012978">
    <property type="protein sequence ID" value="GIY68997.1"/>
    <property type="molecule type" value="Genomic_DNA"/>
</dbReference>
<accession>A0AAV4VFS9</accession>
<dbReference type="Proteomes" id="UP001054837">
    <property type="component" value="Unassembled WGS sequence"/>
</dbReference>
<reference evidence="2 3" key="1">
    <citation type="submission" date="2021-06" db="EMBL/GenBank/DDBJ databases">
        <title>Caerostris darwini draft genome.</title>
        <authorList>
            <person name="Kono N."/>
            <person name="Arakawa K."/>
        </authorList>
    </citation>
    <scope>NUCLEOTIDE SEQUENCE [LARGE SCALE GENOMIC DNA]</scope>
</reference>
<gene>
    <name evidence="2" type="ORF">CDAR_307611</name>
</gene>
<keyword evidence="1" id="KW-1133">Transmembrane helix</keyword>
<keyword evidence="3" id="KW-1185">Reference proteome</keyword>
<organism evidence="2 3">
    <name type="scientific">Caerostris darwini</name>
    <dbReference type="NCBI Taxonomy" id="1538125"/>
    <lineage>
        <taxon>Eukaryota</taxon>
        <taxon>Metazoa</taxon>
        <taxon>Ecdysozoa</taxon>
        <taxon>Arthropoda</taxon>
        <taxon>Chelicerata</taxon>
        <taxon>Arachnida</taxon>
        <taxon>Araneae</taxon>
        <taxon>Araneomorphae</taxon>
        <taxon>Entelegynae</taxon>
        <taxon>Araneoidea</taxon>
        <taxon>Araneidae</taxon>
        <taxon>Caerostris</taxon>
    </lineage>
</organism>
<dbReference type="AlphaFoldDB" id="A0AAV4VFS9"/>
<evidence type="ECO:0000313" key="2">
    <source>
        <dbReference type="EMBL" id="GIY68997.1"/>
    </source>
</evidence>
<proteinExistence type="predicted"/>
<evidence type="ECO:0000256" key="1">
    <source>
        <dbReference type="SAM" id="Phobius"/>
    </source>
</evidence>
<protein>
    <submittedName>
        <fullName evidence="2">Uncharacterized protein</fullName>
    </submittedName>
</protein>
<name>A0AAV4VFS9_9ARAC</name>
<sequence>MGSWAWPAKWDKKQQQQENKFILIAYARNNVSYFVTQLLFFLQSLIRHFRKIKLITHRHSSGTPDTRCLSNNRQTADAPPLLIAKKKNTHSVPDVNIHPTVISALHSQPNVGC</sequence>
<evidence type="ECO:0000313" key="3">
    <source>
        <dbReference type="Proteomes" id="UP001054837"/>
    </source>
</evidence>